<evidence type="ECO:0000313" key="1">
    <source>
        <dbReference type="EMBL" id="MCD7452326.1"/>
    </source>
</evidence>
<evidence type="ECO:0000313" key="2">
    <source>
        <dbReference type="Proteomes" id="UP000823775"/>
    </source>
</evidence>
<comment type="caution">
    <text evidence="1">The sequence shown here is derived from an EMBL/GenBank/DDBJ whole genome shotgun (WGS) entry which is preliminary data.</text>
</comment>
<organism evidence="1 2">
    <name type="scientific">Datura stramonium</name>
    <name type="common">Jimsonweed</name>
    <name type="synonym">Common thornapple</name>
    <dbReference type="NCBI Taxonomy" id="4076"/>
    <lineage>
        <taxon>Eukaryota</taxon>
        <taxon>Viridiplantae</taxon>
        <taxon>Streptophyta</taxon>
        <taxon>Embryophyta</taxon>
        <taxon>Tracheophyta</taxon>
        <taxon>Spermatophyta</taxon>
        <taxon>Magnoliopsida</taxon>
        <taxon>eudicotyledons</taxon>
        <taxon>Gunneridae</taxon>
        <taxon>Pentapetalae</taxon>
        <taxon>asterids</taxon>
        <taxon>lamiids</taxon>
        <taxon>Solanales</taxon>
        <taxon>Solanaceae</taxon>
        <taxon>Solanoideae</taxon>
        <taxon>Datureae</taxon>
        <taxon>Datura</taxon>
    </lineage>
</organism>
<accession>A0ABS8RZR2</accession>
<sequence>MHNLKSASTLGHKVLGSLQTLIWHPFFHCSTCLNVPRAQPPRFYWKYNSDRVSGEVSEMLSSLSCPYPTHHFISLRILFTKIMHLRGIQICIYFPSPLHMFKFRYAWYQKDCENKGLKIWKSIF</sequence>
<name>A0ABS8RZR2_DATST</name>
<dbReference type="EMBL" id="JACEIK010000204">
    <property type="protein sequence ID" value="MCD7452326.1"/>
    <property type="molecule type" value="Genomic_DNA"/>
</dbReference>
<gene>
    <name evidence="1" type="ORF">HAX54_016159</name>
</gene>
<protein>
    <submittedName>
        <fullName evidence="1">Uncharacterized protein</fullName>
    </submittedName>
</protein>
<dbReference type="Proteomes" id="UP000823775">
    <property type="component" value="Unassembled WGS sequence"/>
</dbReference>
<proteinExistence type="predicted"/>
<reference evidence="1 2" key="1">
    <citation type="journal article" date="2021" name="BMC Genomics">
        <title>Datura genome reveals duplications of psychoactive alkaloid biosynthetic genes and high mutation rate following tissue culture.</title>
        <authorList>
            <person name="Rajewski A."/>
            <person name="Carter-House D."/>
            <person name="Stajich J."/>
            <person name="Litt A."/>
        </authorList>
    </citation>
    <scope>NUCLEOTIDE SEQUENCE [LARGE SCALE GENOMIC DNA]</scope>
    <source>
        <strain evidence="1">AR-01</strain>
    </source>
</reference>
<keyword evidence="2" id="KW-1185">Reference proteome</keyword>